<keyword evidence="2" id="KW-1185">Reference proteome</keyword>
<evidence type="ECO:0000313" key="1">
    <source>
        <dbReference type="EMBL" id="GBB95352.1"/>
    </source>
</evidence>
<gene>
    <name evidence="1" type="ORF">RclHR1_25130004</name>
</gene>
<dbReference type="Proteomes" id="UP000247702">
    <property type="component" value="Unassembled WGS sequence"/>
</dbReference>
<accession>A0A2Z6R3G8</accession>
<sequence>MITTCHPKDNQTLYREVHEAKALSTIPTFLIFALELSELEGDLEDVLLVLDDPSVEKKFRLDISQVEH</sequence>
<dbReference type="AlphaFoldDB" id="A0A2Z6R3G8"/>
<protein>
    <submittedName>
        <fullName evidence="1">Uncharacterized protein</fullName>
    </submittedName>
</protein>
<dbReference type="EMBL" id="BEXD01001684">
    <property type="protein sequence ID" value="GBB95352.1"/>
    <property type="molecule type" value="Genomic_DNA"/>
</dbReference>
<comment type="caution">
    <text evidence="1">The sequence shown here is derived from an EMBL/GenBank/DDBJ whole genome shotgun (WGS) entry which is preliminary data.</text>
</comment>
<organism evidence="1 2">
    <name type="scientific">Rhizophagus clarus</name>
    <dbReference type="NCBI Taxonomy" id="94130"/>
    <lineage>
        <taxon>Eukaryota</taxon>
        <taxon>Fungi</taxon>
        <taxon>Fungi incertae sedis</taxon>
        <taxon>Mucoromycota</taxon>
        <taxon>Glomeromycotina</taxon>
        <taxon>Glomeromycetes</taxon>
        <taxon>Glomerales</taxon>
        <taxon>Glomeraceae</taxon>
        <taxon>Rhizophagus</taxon>
    </lineage>
</organism>
<evidence type="ECO:0000313" key="2">
    <source>
        <dbReference type="Proteomes" id="UP000247702"/>
    </source>
</evidence>
<reference evidence="1 2" key="1">
    <citation type="submission" date="2017-11" db="EMBL/GenBank/DDBJ databases">
        <title>The genome of Rhizophagus clarus HR1 reveals common genetic basis of auxotrophy among arbuscular mycorrhizal fungi.</title>
        <authorList>
            <person name="Kobayashi Y."/>
        </authorList>
    </citation>
    <scope>NUCLEOTIDE SEQUENCE [LARGE SCALE GENOMIC DNA]</scope>
    <source>
        <strain evidence="1 2">HR1</strain>
    </source>
</reference>
<proteinExistence type="predicted"/>
<name>A0A2Z6R3G8_9GLOM</name>